<evidence type="ECO:0000256" key="3">
    <source>
        <dbReference type="PROSITE-ProRule" id="PRU00284"/>
    </source>
</evidence>
<evidence type="ECO:0000256" key="2">
    <source>
        <dbReference type="ARBA" id="ARBA00029447"/>
    </source>
</evidence>
<dbReference type="CDD" id="cd06225">
    <property type="entry name" value="HAMP"/>
    <property type="match status" value="1"/>
</dbReference>
<keyword evidence="1 3" id="KW-0807">Transducer</keyword>
<gene>
    <name evidence="7" type="ORF">KQI89_09210</name>
</gene>
<dbReference type="Pfam" id="PF12729">
    <property type="entry name" value="4HB_MCP_1"/>
    <property type="match status" value="1"/>
</dbReference>
<dbReference type="SMART" id="SM00283">
    <property type="entry name" value="MA"/>
    <property type="match status" value="1"/>
</dbReference>
<dbReference type="EMBL" id="JAHLQL010000002">
    <property type="protein sequence ID" value="MBU5591945.1"/>
    <property type="molecule type" value="Genomic_DNA"/>
</dbReference>
<dbReference type="InterPro" id="IPR003660">
    <property type="entry name" value="HAMP_dom"/>
</dbReference>
<dbReference type="PROSITE" id="PS50885">
    <property type="entry name" value="HAMP"/>
    <property type="match status" value="1"/>
</dbReference>
<accession>A0ABS6F0D3</accession>
<dbReference type="Pfam" id="PF00015">
    <property type="entry name" value="MCPsignal"/>
    <property type="match status" value="1"/>
</dbReference>
<keyword evidence="4" id="KW-0472">Membrane</keyword>
<dbReference type="PROSITE" id="PS50111">
    <property type="entry name" value="CHEMOTAXIS_TRANSDUC_2"/>
    <property type="match status" value="1"/>
</dbReference>
<feature type="transmembrane region" description="Helical" evidence="4">
    <location>
        <begin position="12"/>
        <end position="31"/>
    </location>
</feature>
<feature type="domain" description="HAMP" evidence="6">
    <location>
        <begin position="225"/>
        <end position="264"/>
    </location>
</feature>
<sequence length="570" mass="62980">MKAFKDLSIKIKLILGFLAVAVLIGVVGIWGSSGMSTVSKNAEKMYSYNLQSVDNLHIMKENLLDIKGEIEGMFLYREVEYTKSGLAKVEKLKKENTDLVEFYSSNLLSDKEKNNWTVFNKNLEEYRTLREKMIKLAEEEKYDEGALLLPKDAEIRKNMFKELDELININQDDAKNTNKINNDTFKKTSKILYGIIIFGFSLAVILGVFISKYISSVLNKGLQFAEAIGNGDLTFSVEIKSKDEFGRLIDALNAAREKIKMIINKVIDQSQEMSASSEELSATLEEITSNFERINENTNTIVDNVQEISAVTQELSSSVEQVGSGVTQLATTSSDGSLQSNDIKSRAIDIKENGGTSKRAMESLYEEKQKSIIEAIEKGKVVNDINLIASSIASIAEQTNLLALNAAIEAARAGEHGRGFAIVAEEVRKLAEQSSGYVKNIQSVVYNVKGAFDNISSNSSDILGFIDNTVRGDYDLLIETGNSYEKDAMFVNELSQDIAAMSEELNASTEEISSVVQNISTSMQDASYSTQEILKSITETTKAVEQVSISAQSQAEIAETLNMLVQTFKV</sequence>
<evidence type="ECO:0000259" key="5">
    <source>
        <dbReference type="PROSITE" id="PS50111"/>
    </source>
</evidence>
<evidence type="ECO:0000256" key="1">
    <source>
        <dbReference type="ARBA" id="ARBA00023224"/>
    </source>
</evidence>
<proteinExistence type="inferred from homology"/>
<keyword evidence="4" id="KW-1133">Transmembrane helix</keyword>
<dbReference type="RefSeq" id="WP_216456854.1">
    <property type="nucleotide sequence ID" value="NZ_JAHLQL010000002.1"/>
</dbReference>
<dbReference type="PANTHER" id="PTHR32089:SF112">
    <property type="entry name" value="LYSOZYME-LIKE PROTEIN-RELATED"/>
    <property type="match status" value="1"/>
</dbReference>
<name>A0ABS6F0D3_9CLOT</name>
<dbReference type="Proteomes" id="UP000736583">
    <property type="component" value="Unassembled WGS sequence"/>
</dbReference>
<dbReference type="InterPro" id="IPR024478">
    <property type="entry name" value="HlyB_4HB_MCP"/>
</dbReference>
<protein>
    <submittedName>
        <fullName evidence="7">Methyl-accepting chemotaxis protein</fullName>
    </submittedName>
</protein>
<dbReference type="InterPro" id="IPR004089">
    <property type="entry name" value="MCPsignal_dom"/>
</dbReference>
<reference evidence="7 8" key="1">
    <citation type="submission" date="2021-06" db="EMBL/GenBank/DDBJ databases">
        <authorList>
            <person name="Sun Q."/>
            <person name="Li D."/>
        </authorList>
    </citation>
    <scope>NUCLEOTIDE SEQUENCE [LARGE SCALE GENOMIC DNA]</scope>
    <source>
        <strain evidence="7 8">MSJ-4</strain>
    </source>
</reference>
<feature type="domain" description="Methyl-accepting transducer" evidence="5">
    <location>
        <begin position="276"/>
        <end position="527"/>
    </location>
</feature>
<keyword evidence="8" id="KW-1185">Reference proteome</keyword>
<feature type="transmembrane region" description="Helical" evidence="4">
    <location>
        <begin position="191"/>
        <end position="210"/>
    </location>
</feature>
<keyword evidence="4" id="KW-0812">Transmembrane</keyword>
<dbReference type="SMART" id="SM00304">
    <property type="entry name" value="HAMP"/>
    <property type="match status" value="1"/>
</dbReference>
<evidence type="ECO:0000313" key="8">
    <source>
        <dbReference type="Proteomes" id="UP000736583"/>
    </source>
</evidence>
<dbReference type="PANTHER" id="PTHR32089">
    <property type="entry name" value="METHYL-ACCEPTING CHEMOTAXIS PROTEIN MCPB"/>
    <property type="match status" value="1"/>
</dbReference>
<organism evidence="7 8">
    <name type="scientific">Clostridium simiarum</name>
    <dbReference type="NCBI Taxonomy" id="2841506"/>
    <lineage>
        <taxon>Bacteria</taxon>
        <taxon>Bacillati</taxon>
        <taxon>Bacillota</taxon>
        <taxon>Clostridia</taxon>
        <taxon>Eubacteriales</taxon>
        <taxon>Clostridiaceae</taxon>
        <taxon>Clostridium</taxon>
    </lineage>
</organism>
<evidence type="ECO:0000256" key="4">
    <source>
        <dbReference type="SAM" id="Phobius"/>
    </source>
</evidence>
<evidence type="ECO:0000313" key="7">
    <source>
        <dbReference type="EMBL" id="MBU5591945.1"/>
    </source>
</evidence>
<evidence type="ECO:0000259" key="6">
    <source>
        <dbReference type="PROSITE" id="PS50885"/>
    </source>
</evidence>
<comment type="caution">
    <text evidence="7">The sequence shown here is derived from an EMBL/GenBank/DDBJ whole genome shotgun (WGS) entry which is preliminary data.</text>
</comment>
<comment type="similarity">
    <text evidence="2">Belongs to the methyl-accepting chemotaxis (MCP) protein family.</text>
</comment>
<dbReference type="Pfam" id="PF00672">
    <property type="entry name" value="HAMP"/>
    <property type="match status" value="1"/>
</dbReference>